<keyword evidence="5 6" id="KW-0269">Exonuclease</keyword>
<evidence type="ECO:0000256" key="2">
    <source>
        <dbReference type="ARBA" id="ARBA00022490"/>
    </source>
</evidence>
<comment type="subunit">
    <text evidence="6">Heterooligomer composed of large and small subunits.</text>
</comment>
<keyword evidence="2 6" id="KW-0963">Cytoplasm</keyword>
<dbReference type="InterPro" id="IPR037004">
    <property type="entry name" value="Exonuc_VII_ssu_sf"/>
</dbReference>
<keyword evidence="3 6" id="KW-0540">Nuclease</keyword>
<organism evidence="7 8">
    <name type="scientific">Bacillus zhangzhouensis</name>
    <dbReference type="NCBI Taxonomy" id="1178540"/>
    <lineage>
        <taxon>Bacteria</taxon>
        <taxon>Bacillati</taxon>
        <taxon>Bacillota</taxon>
        <taxon>Bacilli</taxon>
        <taxon>Bacillales</taxon>
        <taxon>Bacillaceae</taxon>
        <taxon>Bacillus</taxon>
    </lineage>
</organism>
<dbReference type="HAMAP" id="MF_00337">
    <property type="entry name" value="Exonuc_7_S"/>
    <property type="match status" value="1"/>
</dbReference>
<comment type="subcellular location">
    <subcellularLocation>
        <location evidence="6">Cytoplasm</location>
    </subcellularLocation>
</comment>
<evidence type="ECO:0000256" key="6">
    <source>
        <dbReference type="HAMAP-Rule" id="MF_00337"/>
    </source>
</evidence>
<accession>A0A081LD28</accession>
<dbReference type="EMBL" id="JOTP01000005">
    <property type="protein sequence ID" value="KEP27154.1"/>
    <property type="molecule type" value="Genomic_DNA"/>
</dbReference>
<dbReference type="Gene3D" id="1.10.287.1040">
    <property type="entry name" value="Exonuclease VII, small subunit"/>
    <property type="match status" value="1"/>
</dbReference>
<gene>
    <name evidence="6" type="primary">xseB</name>
    <name evidence="7" type="ORF">BA70_15845</name>
</gene>
<dbReference type="Pfam" id="PF02609">
    <property type="entry name" value="Exonuc_VII_S"/>
    <property type="match status" value="1"/>
</dbReference>
<proteinExistence type="inferred from homology"/>
<dbReference type="GO" id="GO:0006308">
    <property type="term" value="P:DNA catabolic process"/>
    <property type="evidence" value="ECO:0007669"/>
    <property type="project" value="UniProtKB-UniRule"/>
</dbReference>
<dbReference type="Proteomes" id="UP000028091">
    <property type="component" value="Unassembled WGS sequence"/>
</dbReference>
<sequence>MTESNKQKEEQMTFEEAMKGLEEIVGKLEEGDVPLEQAIHYFQEGMTLSKLCHEKLQHVEKQMDFILKEDGELAPFSVKEADAGDK</sequence>
<dbReference type="PANTHER" id="PTHR34137:SF1">
    <property type="entry name" value="EXODEOXYRIBONUCLEASE 7 SMALL SUBUNIT"/>
    <property type="match status" value="1"/>
</dbReference>
<keyword evidence="4 6" id="KW-0378">Hydrolase</keyword>
<dbReference type="eggNOG" id="COG1722">
    <property type="taxonomic scope" value="Bacteria"/>
</dbReference>
<dbReference type="RefSeq" id="WP_003215880.1">
    <property type="nucleotide sequence ID" value="NZ_JAVIKA010000003.1"/>
</dbReference>
<keyword evidence="8" id="KW-1185">Reference proteome</keyword>
<reference evidence="7 8" key="1">
    <citation type="submission" date="2012-09" db="EMBL/GenBank/DDBJ databases">
        <title>Genome Sequence of Bacillus sp. DW5-4.</title>
        <authorList>
            <person name="Lai Q."/>
            <person name="Liu Y."/>
            <person name="Shao Z."/>
        </authorList>
    </citation>
    <scope>NUCLEOTIDE SEQUENCE [LARGE SCALE GENOMIC DNA]</scope>
    <source>
        <strain evidence="7 8">DW5-4</strain>
    </source>
</reference>
<comment type="caution">
    <text evidence="7">The sequence shown here is derived from an EMBL/GenBank/DDBJ whole genome shotgun (WGS) entry which is preliminary data.</text>
</comment>
<comment type="catalytic activity">
    <reaction evidence="6">
        <text>Exonucleolytic cleavage in either 5'- to 3'- or 3'- to 5'-direction to yield nucleoside 5'-phosphates.</text>
        <dbReference type="EC" id="3.1.11.6"/>
    </reaction>
</comment>
<evidence type="ECO:0000256" key="4">
    <source>
        <dbReference type="ARBA" id="ARBA00022801"/>
    </source>
</evidence>
<dbReference type="GO" id="GO:0008855">
    <property type="term" value="F:exodeoxyribonuclease VII activity"/>
    <property type="evidence" value="ECO:0007669"/>
    <property type="project" value="UniProtKB-UniRule"/>
</dbReference>
<dbReference type="NCBIfam" id="NF010666">
    <property type="entry name" value="PRK14063.1"/>
    <property type="match status" value="1"/>
</dbReference>
<name>A0A081LD28_9BACI</name>
<dbReference type="GeneID" id="61769871"/>
<dbReference type="NCBIfam" id="TIGR01280">
    <property type="entry name" value="xseB"/>
    <property type="match status" value="1"/>
</dbReference>
<dbReference type="EC" id="3.1.11.6" evidence="6"/>
<dbReference type="AlphaFoldDB" id="A0A081LD28"/>
<dbReference type="GO" id="GO:0009318">
    <property type="term" value="C:exodeoxyribonuclease VII complex"/>
    <property type="evidence" value="ECO:0007669"/>
    <property type="project" value="UniProtKB-UniRule"/>
</dbReference>
<evidence type="ECO:0000313" key="7">
    <source>
        <dbReference type="EMBL" id="KEP27154.1"/>
    </source>
</evidence>
<dbReference type="GO" id="GO:0005829">
    <property type="term" value="C:cytosol"/>
    <property type="evidence" value="ECO:0007669"/>
    <property type="project" value="TreeGrafter"/>
</dbReference>
<evidence type="ECO:0000256" key="1">
    <source>
        <dbReference type="ARBA" id="ARBA00009998"/>
    </source>
</evidence>
<comment type="function">
    <text evidence="6">Bidirectionally degrades single-stranded DNA into large acid-insoluble oligonucleotides, which are then degraded further into small acid-soluble oligonucleotides.</text>
</comment>
<dbReference type="SUPFAM" id="SSF116842">
    <property type="entry name" value="XseB-like"/>
    <property type="match status" value="1"/>
</dbReference>
<comment type="similarity">
    <text evidence="1 6">Belongs to the XseB family.</text>
</comment>
<evidence type="ECO:0000313" key="8">
    <source>
        <dbReference type="Proteomes" id="UP000028091"/>
    </source>
</evidence>
<evidence type="ECO:0000256" key="5">
    <source>
        <dbReference type="ARBA" id="ARBA00022839"/>
    </source>
</evidence>
<dbReference type="PANTHER" id="PTHR34137">
    <property type="entry name" value="EXODEOXYRIBONUCLEASE 7 SMALL SUBUNIT"/>
    <property type="match status" value="1"/>
</dbReference>
<dbReference type="OrthoDB" id="9798666at2"/>
<dbReference type="InterPro" id="IPR003761">
    <property type="entry name" value="Exonuc_VII_S"/>
</dbReference>
<evidence type="ECO:0000256" key="3">
    <source>
        <dbReference type="ARBA" id="ARBA00022722"/>
    </source>
</evidence>
<protein>
    <recommendedName>
        <fullName evidence="6">Exodeoxyribonuclease 7 small subunit</fullName>
        <ecNumber evidence="6">3.1.11.6</ecNumber>
    </recommendedName>
    <alternativeName>
        <fullName evidence="6">Exodeoxyribonuclease VII small subunit</fullName>
        <shortName evidence="6">Exonuclease VII small subunit</shortName>
    </alternativeName>
</protein>